<dbReference type="AlphaFoldDB" id="A0A4Y7WLS5"/>
<sequence length="581" mass="66995">MLPRQIGDKHVLTVVNYLKMRLLNKSYEETNDLAAQTVNFIVKEVSTLSQIDKVKSKFENESPDNYADLELILKDGTSQKVNLFVIKKNAQIQMKNPGAKSVFSNYFQSEGMQLKFNHFLDRRYYKYLSEVLKLVNCEPSSYHTVTEMRREVNKFFPKFTDEINPVREKFLNSLREYSYELLKEEYNEGSYKNIEYAFNSLLLLNDINIVTRYDDKNKNICSGVGFFNHNLNLSYPLRIFKKGQNKVGIRIGKQGLSLRFKFESAPNSAIKLVSSAEEFEQASSYSTINLHYVRKFEMLIKKHTKSIETLNESNAIGKCHEAIFYYYFLKKNDEIEQVDEKVFTDMFIKYSSSLSEETIQWLISGVQVSYEKLKNFLNEKYGVYELDSIQLVPESYIVDPLDSSDMKINLKVKGKYRTEEISLKALKKIQKNTTVKNAGMGKILGSQYFNLGDLKEEISEAKAKYLSDEKTHMESLEFMADKIGNALEFAPQNNLRNGLKAMLGNCTVVITYYQANKAVVLQHGNIDGEVIVLRAKPTTIQNTLQWNNGTEKISIRAKFSKGQSHGWSSLKLDCNYSIEVK</sequence>
<dbReference type="RefSeq" id="WP_134258951.1">
    <property type="nucleotide sequence ID" value="NZ_LDIM01000006.1"/>
</dbReference>
<dbReference type="Proteomes" id="UP000298210">
    <property type="component" value="Unassembled WGS sequence"/>
</dbReference>
<evidence type="ECO:0000313" key="2">
    <source>
        <dbReference type="Proteomes" id="UP000298210"/>
    </source>
</evidence>
<reference evidence="1 2" key="1">
    <citation type="submission" date="2019-03" db="EMBL/GenBank/DDBJ databases">
        <authorList>
            <person name="Liu G."/>
        </authorList>
    </citation>
    <scope>NUCLEOTIDE SEQUENCE [LARGE SCALE GENOMIC DNA]</scope>
    <source>
        <strain evidence="1 2">DSM 19099</strain>
    </source>
</reference>
<organism evidence="1 2">
    <name type="scientific">Shouchella lehensis</name>
    <dbReference type="NCBI Taxonomy" id="300825"/>
    <lineage>
        <taxon>Bacteria</taxon>
        <taxon>Bacillati</taxon>
        <taxon>Bacillota</taxon>
        <taxon>Bacilli</taxon>
        <taxon>Bacillales</taxon>
        <taxon>Bacillaceae</taxon>
        <taxon>Shouchella</taxon>
    </lineage>
</organism>
<name>A0A4Y7WLS5_9BACI</name>
<accession>A0A4Y7WLS5</accession>
<proteinExistence type="predicted"/>
<evidence type="ECO:0000313" key="1">
    <source>
        <dbReference type="EMBL" id="TES49518.1"/>
    </source>
</evidence>
<gene>
    <name evidence="1" type="ORF">E2L03_08600</name>
</gene>
<comment type="caution">
    <text evidence="1">The sequence shown here is derived from an EMBL/GenBank/DDBJ whole genome shotgun (WGS) entry which is preliminary data.</text>
</comment>
<protein>
    <submittedName>
        <fullName evidence="1">Uncharacterized protein</fullName>
    </submittedName>
</protein>
<dbReference type="EMBL" id="SNUX01000002">
    <property type="protein sequence ID" value="TES49518.1"/>
    <property type="molecule type" value="Genomic_DNA"/>
</dbReference>